<comment type="similarity">
    <text evidence="2 4">Belongs to the GerABKA family.</text>
</comment>
<dbReference type="GO" id="GO:0009847">
    <property type="term" value="P:spore germination"/>
    <property type="evidence" value="ECO:0007669"/>
    <property type="project" value="UniProtKB-UniRule"/>
</dbReference>
<dbReference type="Proteomes" id="UP000198553">
    <property type="component" value="Unassembled WGS sequence"/>
</dbReference>
<dbReference type="PIRSF" id="PIRSF005690">
    <property type="entry name" value="GerBA"/>
    <property type="match status" value="1"/>
</dbReference>
<dbReference type="PANTHER" id="PTHR22550:SF5">
    <property type="entry name" value="LEUCINE ZIPPER PROTEIN 4"/>
    <property type="match status" value="1"/>
</dbReference>
<feature type="transmembrane region" description="Helical" evidence="5">
    <location>
        <begin position="319"/>
        <end position="337"/>
    </location>
</feature>
<evidence type="ECO:0000256" key="5">
    <source>
        <dbReference type="SAM" id="Phobius"/>
    </source>
</evidence>
<evidence type="ECO:0000256" key="2">
    <source>
        <dbReference type="ARBA" id="ARBA00005278"/>
    </source>
</evidence>
<dbReference type="Pfam" id="PF03323">
    <property type="entry name" value="GerA"/>
    <property type="match status" value="1"/>
</dbReference>
<dbReference type="STRING" id="930146.SAMN05192533_10585"/>
<feature type="transmembrane region" description="Helical" evidence="5">
    <location>
        <begin position="277"/>
        <end position="299"/>
    </location>
</feature>
<evidence type="ECO:0000256" key="3">
    <source>
        <dbReference type="ARBA" id="ARBA00023136"/>
    </source>
</evidence>
<feature type="transmembrane region" description="Helical" evidence="5">
    <location>
        <begin position="402"/>
        <end position="428"/>
    </location>
</feature>
<keyword evidence="5" id="KW-1133">Transmembrane helix</keyword>
<dbReference type="GO" id="GO:0005886">
    <property type="term" value="C:plasma membrane"/>
    <property type="evidence" value="ECO:0007669"/>
    <property type="project" value="UniProtKB-SubCell"/>
</dbReference>
<dbReference type="AlphaFoldDB" id="A0A1H8ARG2"/>
<feature type="transmembrane region" description="Helical" evidence="5">
    <location>
        <begin position="369"/>
        <end position="390"/>
    </location>
</feature>
<proteinExistence type="inferred from homology"/>
<evidence type="ECO:0000313" key="6">
    <source>
        <dbReference type="EMBL" id="SEM72097.1"/>
    </source>
</evidence>
<sequence length="454" mass="50926">MPFKNRKSDVEVELEWLINELKPSSDILHKPLRLDDKQAELVYIKSVVDGAQLQQIVIKPFFELASEQHVEAYLKSLPNQQEFTSKEQVLLELTKGSVVVKLKDELLLFEIKKVNTDTVRETNIEPTIMGPQYALSEDLATNLNLIRQRYHKPSLTVETMEIGKKSNQSLAIIYDEEYVLDGVLEQIKSQLESLDEPVVQTSTQIQRFINNQKRSLIPIMMMTERTDRVVYNLAGGKVVLLLDGSPTTIIAPAIFWDFMTSMEDNYGMYWVTKFSKFLRYLGLFVSLILPGLYVAATSFNPEVFRVELALSIAGSRIGVPYPSFIEVLFMLIFMELLTEASIRLPKAVTGTATTVGGLILGTAATEAALASNIIIIIVGAVAISTFVIPINEMSFAIRFMRYLLLLAATLAGLAGLTLGLIGLLMYVANRDSFGEPYFKIFFKKKQAETRVKPS</sequence>
<keyword evidence="7" id="KW-1185">Reference proteome</keyword>
<protein>
    <submittedName>
        <fullName evidence="6">Spore germination protein</fullName>
    </submittedName>
</protein>
<dbReference type="InterPro" id="IPR050768">
    <property type="entry name" value="UPF0353/GerABKA_families"/>
</dbReference>
<reference evidence="7" key="1">
    <citation type="submission" date="2016-10" db="EMBL/GenBank/DDBJ databases">
        <authorList>
            <person name="Varghese N."/>
            <person name="Submissions S."/>
        </authorList>
    </citation>
    <scope>NUCLEOTIDE SEQUENCE [LARGE SCALE GENOMIC DNA]</scope>
    <source>
        <strain evidence="7">B48,IBRC-M 10115,DSM 25386,CECT 8001</strain>
    </source>
</reference>
<dbReference type="InterPro" id="IPR004995">
    <property type="entry name" value="Spore_Ger"/>
</dbReference>
<name>A0A1H8ARG2_9BACI</name>
<dbReference type="EMBL" id="FOBW01000005">
    <property type="protein sequence ID" value="SEM72097.1"/>
    <property type="molecule type" value="Genomic_DNA"/>
</dbReference>
<dbReference type="PANTHER" id="PTHR22550">
    <property type="entry name" value="SPORE GERMINATION PROTEIN"/>
    <property type="match status" value="1"/>
</dbReference>
<dbReference type="OrthoDB" id="1726708at2"/>
<comment type="subcellular location">
    <subcellularLocation>
        <location evidence="4">Cell membrane</location>
    </subcellularLocation>
    <subcellularLocation>
        <location evidence="1">Membrane</location>
        <topology evidence="1">Multi-pass membrane protein</topology>
    </subcellularLocation>
</comment>
<organism evidence="6 7">
    <name type="scientific">Mesobacillus persicus</name>
    <dbReference type="NCBI Taxonomy" id="930146"/>
    <lineage>
        <taxon>Bacteria</taxon>
        <taxon>Bacillati</taxon>
        <taxon>Bacillota</taxon>
        <taxon>Bacilli</taxon>
        <taxon>Bacillales</taxon>
        <taxon>Bacillaceae</taxon>
        <taxon>Mesobacillus</taxon>
    </lineage>
</organism>
<keyword evidence="3 4" id="KW-0472">Membrane</keyword>
<dbReference type="RefSeq" id="WP_090743775.1">
    <property type="nucleotide sequence ID" value="NZ_FOBW01000005.1"/>
</dbReference>
<evidence type="ECO:0000256" key="1">
    <source>
        <dbReference type="ARBA" id="ARBA00004141"/>
    </source>
</evidence>
<evidence type="ECO:0000256" key="4">
    <source>
        <dbReference type="PIRNR" id="PIRNR005690"/>
    </source>
</evidence>
<gene>
    <name evidence="6" type="ORF">SAMN05192533_10585</name>
</gene>
<evidence type="ECO:0000313" key="7">
    <source>
        <dbReference type="Proteomes" id="UP000198553"/>
    </source>
</evidence>
<keyword evidence="5" id="KW-0812">Transmembrane</keyword>
<accession>A0A1H8ARG2</accession>